<sequence length="274" mass="31036">MNKPLRIDPPAGYNEHIVHRILYDRDPLLKRLCDKVAVRGIIRERVGEDFLVPLLGVWSDPADIPWHALPDQFVLKPSHASGLVAIVREAANHDPALLAKQAREWLQYDYFDQSLEWGYRNVPRRILAERLLLGADDELPVEALVVTFGGKAAMIRIHTGAKSTPDRRDNWFDINGVRLPFHSLHFERGDYHLDPDMARRLVTVAEKVSAGFSHLRVDFYLTKDGLRIGELTPYHGSGLNPWSGSGCNAYFGWLWRNPDQIADVAGLHRAIAEA</sequence>
<name>A0ABW0Q624_9HYPH</name>
<accession>A0ABW0Q624</accession>
<reference evidence="2" key="1">
    <citation type="journal article" date="2019" name="Int. J. Syst. Evol. Microbiol.">
        <title>The Global Catalogue of Microorganisms (GCM) 10K type strain sequencing project: providing services to taxonomists for standard genome sequencing and annotation.</title>
        <authorList>
            <consortium name="The Broad Institute Genomics Platform"/>
            <consortium name="The Broad Institute Genome Sequencing Center for Infectious Disease"/>
            <person name="Wu L."/>
            <person name="Ma J."/>
        </authorList>
    </citation>
    <scope>NUCLEOTIDE SEQUENCE [LARGE SCALE GENOMIC DNA]</scope>
    <source>
        <strain evidence="2">KACC 12633</strain>
    </source>
</reference>
<comment type="caution">
    <text evidence="1">The sequence shown here is derived from an EMBL/GenBank/DDBJ whole genome shotgun (WGS) entry which is preliminary data.</text>
</comment>
<dbReference type="Proteomes" id="UP001596150">
    <property type="component" value="Unassembled WGS sequence"/>
</dbReference>
<evidence type="ECO:0000313" key="2">
    <source>
        <dbReference type="Proteomes" id="UP001596150"/>
    </source>
</evidence>
<dbReference type="RefSeq" id="WP_266343716.1">
    <property type="nucleotide sequence ID" value="NZ_JAPKNH010000003.1"/>
</dbReference>
<dbReference type="EMBL" id="JBHSML010000013">
    <property type="protein sequence ID" value="MFC5518109.1"/>
    <property type="molecule type" value="Genomic_DNA"/>
</dbReference>
<dbReference type="Pfam" id="PF14305">
    <property type="entry name" value="ATPgrasp_TupA"/>
    <property type="match status" value="1"/>
</dbReference>
<protein>
    <submittedName>
        <fullName evidence="1">ATP-grasp fold amidoligase family protein</fullName>
    </submittedName>
</protein>
<keyword evidence="2" id="KW-1185">Reference proteome</keyword>
<organism evidence="1 2">
    <name type="scientific">Kaistia terrae</name>
    <dbReference type="NCBI Taxonomy" id="537017"/>
    <lineage>
        <taxon>Bacteria</taxon>
        <taxon>Pseudomonadati</taxon>
        <taxon>Pseudomonadota</taxon>
        <taxon>Alphaproteobacteria</taxon>
        <taxon>Hyphomicrobiales</taxon>
        <taxon>Kaistiaceae</taxon>
        <taxon>Kaistia</taxon>
    </lineage>
</organism>
<proteinExistence type="predicted"/>
<evidence type="ECO:0000313" key="1">
    <source>
        <dbReference type="EMBL" id="MFC5518109.1"/>
    </source>
</evidence>
<gene>
    <name evidence="1" type="ORF">ACFPP9_20185</name>
</gene>
<dbReference type="InterPro" id="IPR029465">
    <property type="entry name" value="ATPgrasp_TupA"/>
</dbReference>